<sequence>MIKVCLADNYPVTHFGVKSYFKDHDEISIVANVGNFSMVRDILQNKEIDVLVIDLELEGLASIFEIKAMLKNYPKTKIIIFSSLSEQIYAPNAIKAGVSGYVHKSEKLETLGQSIVKVHQGKIIVNENVRKNMALIAKQSKSERLYRKLSNREIEVLRYLSDGKKNHEIAEILSLNEKTISTYKLRLLTKLNVTNLVDLVNKAKTLEIV</sequence>
<proteinExistence type="predicted"/>
<evidence type="ECO:0000313" key="7">
    <source>
        <dbReference type="Proteomes" id="UP000093807"/>
    </source>
</evidence>
<dbReference type="SMART" id="SM00448">
    <property type="entry name" value="REC"/>
    <property type="match status" value="1"/>
</dbReference>
<dbReference type="InterPro" id="IPR001789">
    <property type="entry name" value="Sig_transdc_resp-reg_receiver"/>
</dbReference>
<evidence type="ECO:0000256" key="2">
    <source>
        <dbReference type="ARBA" id="ARBA00023125"/>
    </source>
</evidence>
<dbReference type="PROSITE" id="PS00622">
    <property type="entry name" value="HTH_LUXR_1"/>
    <property type="match status" value="1"/>
</dbReference>
<name>A0A199XMR2_9FLAO</name>
<dbReference type="PROSITE" id="PS50110">
    <property type="entry name" value="RESPONSE_REGULATORY"/>
    <property type="match status" value="1"/>
</dbReference>
<dbReference type="Proteomes" id="UP000093807">
    <property type="component" value="Unassembled WGS sequence"/>
</dbReference>
<evidence type="ECO:0000256" key="1">
    <source>
        <dbReference type="ARBA" id="ARBA00022553"/>
    </source>
</evidence>
<dbReference type="PANTHER" id="PTHR45566:SF2">
    <property type="entry name" value="NARL SUBFAMILY"/>
    <property type="match status" value="1"/>
</dbReference>
<feature type="modified residue" description="4-aspartylphosphate" evidence="3">
    <location>
        <position position="54"/>
    </location>
</feature>
<dbReference type="AlphaFoldDB" id="A0A199XMR2"/>
<dbReference type="InterPro" id="IPR051015">
    <property type="entry name" value="EvgA-like"/>
</dbReference>
<dbReference type="InterPro" id="IPR000792">
    <property type="entry name" value="Tscrpt_reg_LuxR_C"/>
</dbReference>
<dbReference type="PATRIC" id="fig|29536.5.peg.2789"/>
<evidence type="ECO:0000313" key="6">
    <source>
        <dbReference type="EMBL" id="OAZ03018.1"/>
    </source>
</evidence>
<dbReference type="GO" id="GO:0000160">
    <property type="term" value="P:phosphorelay signal transduction system"/>
    <property type="evidence" value="ECO:0007669"/>
    <property type="project" value="InterPro"/>
</dbReference>
<reference evidence="6 7" key="1">
    <citation type="submission" date="2016-06" db="EMBL/GenBank/DDBJ databases">
        <title>Draft genome sequence of Flavobacterium succinicans strain DD5b.</title>
        <authorList>
            <person name="Poehlein A."/>
            <person name="Daniel R."/>
            <person name="Simeonova D.D."/>
        </authorList>
    </citation>
    <scope>NUCLEOTIDE SEQUENCE [LARGE SCALE GENOMIC DNA]</scope>
    <source>
        <strain evidence="6 7">DD5b</strain>
    </source>
</reference>
<dbReference type="Pfam" id="PF00196">
    <property type="entry name" value="GerE"/>
    <property type="match status" value="1"/>
</dbReference>
<evidence type="ECO:0000256" key="3">
    <source>
        <dbReference type="PROSITE-ProRule" id="PRU00169"/>
    </source>
</evidence>
<accession>A0A199XMR2</accession>
<dbReference type="SUPFAM" id="SSF46894">
    <property type="entry name" value="C-terminal effector domain of the bipartite response regulators"/>
    <property type="match status" value="1"/>
</dbReference>
<dbReference type="PANTHER" id="PTHR45566">
    <property type="entry name" value="HTH-TYPE TRANSCRIPTIONAL REGULATOR YHJB-RELATED"/>
    <property type="match status" value="1"/>
</dbReference>
<keyword evidence="1 3" id="KW-0597">Phosphoprotein</keyword>
<feature type="domain" description="Response regulatory" evidence="5">
    <location>
        <begin position="3"/>
        <end position="119"/>
    </location>
</feature>
<dbReference type="PROSITE" id="PS50043">
    <property type="entry name" value="HTH_LUXR_2"/>
    <property type="match status" value="1"/>
</dbReference>
<dbReference type="Gene3D" id="3.40.50.2300">
    <property type="match status" value="1"/>
</dbReference>
<dbReference type="CDD" id="cd17535">
    <property type="entry name" value="REC_NarL-like"/>
    <property type="match status" value="1"/>
</dbReference>
<dbReference type="GO" id="GO:0006355">
    <property type="term" value="P:regulation of DNA-templated transcription"/>
    <property type="evidence" value="ECO:0007669"/>
    <property type="project" value="InterPro"/>
</dbReference>
<evidence type="ECO:0000259" key="4">
    <source>
        <dbReference type="PROSITE" id="PS50043"/>
    </source>
</evidence>
<dbReference type="EMBL" id="JMTM01000070">
    <property type="protein sequence ID" value="OAZ03018.1"/>
    <property type="molecule type" value="Genomic_DNA"/>
</dbReference>
<evidence type="ECO:0000259" key="5">
    <source>
        <dbReference type="PROSITE" id="PS50110"/>
    </source>
</evidence>
<dbReference type="OrthoDB" id="1013073at2"/>
<dbReference type="SUPFAM" id="SSF52172">
    <property type="entry name" value="CheY-like"/>
    <property type="match status" value="1"/>
</dbReference>
<dbReference type="InterPro" id="IPR016032">
    <property type="entry name" value="Sig_transdc_resp-reg_C-effctor"/>
</dbReference>
<protein>
    <submittedName>
        <fullName evidence="6">Putative transcriptional regulator</fullName>
    </submittedName>
</protein>
<keyword evidence="2" id="KW-0238">DNA-binding</keyword>
<comment type="caution">
    <text evidence="6">The sequence shown here is derived from an EMBL/GenBank/DDBJ whole genome shotgun (WGS) entry which is preliminary data.</text>
</comment>
<keyword evidence="7" id="KW-1185">Reference proteome</keyword>
<feature type="domain" description="HTH luxR-type" evidence="4">
    <location>
        <begin position="142"/>
        <end position="207"/>
    </location>
</feature>
<dbReference type="SMART" id="SM00421">
    <property type="entry name" value="HTH_LUXR"/>
    <property type="match status" value="1"/>
</dbReference>
<dbReference type="RefSeq" id="WP_064716435.1">
    <property type="nucleotide sequence ID" value="NZ_JMTM01000070.1"/>
</dbReference>
<dbReference type="CDD" id="cd06170">
    <property type="entry name" value="LuxR_C_like"/>
    <property type="match status" value="1"/>
</dbReference>
<organism evidence="6 7">
    <name type="scientific">Flavobacterium succinicans</name>
    <dbReference type="NCBI Taxonomy" id="29536"/>
    <lineage>
        <taxon>Bacteria</taxon>
        <taxon>Pseudomonadati</taxon>
        <taxon>Bacteroidota</taxon>
        <taxon>Flavobacteriia</taxon>
        <taxon>Flavobacteriales</taxon>
        <taxon>Flavobacteriaceae</taxon>
        <taxon>Flavobacterium</taxon>
    </lineage>
</organism>
<dbReference type="PRINTS" id="PR00038">
    <property type="entry name" value="HTHLUXR"/>
</dbReference>
<dbReference type="Pfam" id="PF00072">
    <property type="entry name" value="Response_reg"/>
    <property type="match status" value="1"/>
</dbReference>
<dbReference type="GO" id="GO:0003677">
    <property type="term" value="F:DNA binding"/>
    <property type="evidence" value="ECO:0007669"/>
    <property type="project" value="UniProtKB-KW"/>
</dbReference>
<gene>
    <name evidence="6" type="ORF">FLB_26920</name>
</gene>
<dbReference type="InterPro" id="IPR058245">
    <property type="entry name" value="NreC/VraR/RcsB-like_REC"/>
</dbReference>
<dbReference type="InterPro" id="IPR011006">
    <property type="entry name" value="CheY-like_superfamily"/>
</dbReference>